<dbReference type="InterPro" id="IPR020449">
    <property type="entry name" value="Tscrpt_reg_AraC-type_HTH"/>
</dbReference>
<dbReference type="PROSITE" id="PS01124">
    <property type="entry name" value="HTH_ARAC_FAMILY_2"/>
    <property type="match status" value="1"/>
</dbReference>
<dbReference type="Pfam" id="PF12833">
    <property type="entry name" value="HTH_18"/>
    <property type="match status" value="1"/>
</dbReference>
<dbReference type="InterPro" id="IPR050204">
    <property type="entry name" value="AraC_XylS_family_regulators"/>
</dbReference>
<comment type="caution">
    <text evidence="5">The sequence shown here is derived from an EMBL/GenBank/DDBJ whole genome shotgun (WGS) entry which is preliminary data.</text>
</comment>
<dbReference type="InterPro" id="IPR018062">
    <property type="entry name" value="HTH_AraC-typ_CS"/>
</dbReference>
<dbReference type="PRINTS" id="PR00032">
    <property type="entry name" value="HTHARAC"/>
</dbReference>
<evidence type="ECO:0000259" key="4">
    <source>
        <dbReference type="PROSITE" id="PS01124"/>
    </source>
</evidence>
<dbReference type="InterPro" id="IPR009057">
    <property type="entry name" value="Homeodomain-like_sf"/>
</dbReference>
<dbReference type="Proteomes" id="UP001629432">
    <property type="component" value="Unassembled WGS sequence"/>
</dbReference>
<feature type="domain" description="HTH araC/xylS-type" evidence="4">
    <location>
        <begin position="201"/>
        <end position="302"/>
    </location>
</feature>
<evidence type="ECO:0000313" key="5">
    <source>
        <dbReference type="EMBL" id="MFM0642548.1"/>
    </source>
</evidence>
<accession>A0ABW9E5F2</accession>
<sequence>MEPLTQLITLLRPEALGLKHFEGGGDWALRFPADSHVVFGLFISGTCRFEAKGFPSALMEAGDFLLMPAPPAWMLTKGETGTPVEFDALRHSSDSLVSFGCGVETTRIIGGHFSFATANADLLNGLMSPVIHIGHANTSASTLRGIVELIDREASCSRPGRTFILSRLLEIMLVEALRSQSAVLDGEGTTKPGLLAGLADEQLAIALREVHADSGRQWTVALLAASAGMSRSAFADRFTRVVGTTPIDYVLNWRMALAKDALRFTNRPLVEIATAIGYGSTSAFSTAFSRIVGCSPARYAERRRTPAGGRRP</sequence>
<dbReference type="Gene3D" id="1.10.10.60">
    <property type="entry name" value="Homeodomain-like"/>
    <property type="match status" value="2"/>
</dbReference>
<evidence type="ECO:0000256" key="2">
    <source>
        <dbReference type="ARBA" id="ARBA00023125"/>
    </source>
</evidence>
<dbReference type="PROSITE" id="PS00041">
    <property type="entry name" value="HTH_ARAC_FAMILY_1"/>
    <property type="match status" value="1"/>
</dbReference>
<keyword evidence="1" id="KW-0805">Transcription regulation</keyword>
<dbReference type="PANTHER" id="PTHR46796">
    <property type="entry name" value="HTH-TYPE TRANSCRIPTIONAL ACTIVATOR RHAS-RELATED"/>
    <property type="match status" value="1"/>
</dbReference>
<dbReference type="Pfam" id="PF12852">
    <property type="entry name" value="Cupin_6"/>
    <property type="match status" value="1"/>
</dbReference>
<dbReference type="RefSeq" id="WP_408208693.1">
    <property type="nucleotide sequence ID" value="NZ_JAQQCF010000084.1"/>
</dbReference>
<protein>
    <submittedName>
        <fullName evidence="5">AraC family transcriptional regulator</fullName>
    </submittedName>
</protein>
<keyword evidence="6" id="KW-1185">Reference proteome</keyword>
<dbReference type="PANTHER" id="PTHR46796:SF7">
    <property type="entry name" value="ARAC FAMILY TRANSCRIPTIONAL REGULATOR"/>
    <property type="match status" value="1"/>
</dbReference>
<dbReference type="SUPFAM" id="SSF46689">
    <property type="entry name" value="Homeodomain-like"/>
    <property type="match status" value="2"/>
</dbReference>
<dbReference type="InterPro" id="IPR018060">
    <property type="entry name" value="HTH_AraC"/>
</dbReference>
<proteinExistence type="predicted"/>
<evidence type="ECO:0000256" key="1">
    <source>
        <dbReference type="ARBA" id="ARBA00023015"/>
    </source>
</evidence>
<dbReference type="InterPro" id="IPR032783">
    <property type="entry name" value="AraC_lig"/>
</dbReference>
<organism evidence="5 6">
    <name type="scientific">Paraburkholderia metrosideri</name>
    <dbReference type="NCBI Taxonomy" id="580937"/>
    <lineage>
        <taxon>Bacteria</taxon>
        <taxon>Pseudomonadati</taxon>
        <taxon>Pseudomonadota</taxon>
        <taxon>Betaproteobacteria</taxon>
        <taxon>Burkholderiales</taxon>
        <taxon>Burkholderiaceae</taxon>
        <taxon>Paraburkholderia</taxon>
    </lineage>
</organism>
<dbReference type="SMART" id="SM00342">
    <property type="entry name" value="HTH_ARAC"/>
    <property type="match status" value="1"/>
</dbReference>
<evidence type="ECO:0000313" key="6">
    <source>
        <dbReference type="Proteomes" id="UP001629432"/>
    </source>
</evidence>
<evidence type="ECO:0000256" key="3">
    <source>
        <dbReference type="ARBA" id="ARBA00023163"/>
    </source>
</evidence>
<reference evidence="5 6" key="1">
    <citation type="journal article" date="2024" name="Chem. Sci.">
        <title>Discovery of megapolipeptins by genome mining of a Burkholderiales bacteria collection.</title>
        <authorList>
            <person name="Paulo B.S."/>
            <person name="Recchia M.J.J."/>
            <person name="Lee S."/>
            <person name="Fergusson C.H."/>
            <person name="Romanowski S.B."/>
            <person name="Hernandez A."/>
            <person name="Krull N."/>
            <person name="Liu D.Y."/>
            <person name="Cavanagh H."/>
            <person name="Bos A."/>
            <person name="Gray C.A."/>
            <person name="Murphy B.T."/>
            <person name="Linington R.G."/>
            <person name="Eustaquio A.S."/>
        </authorList>
    </citation>
    <scope>NUCLEOTIDE SEQUENCE [LARGE SCALE GENOMIC DNA]</scope>
    <source>
        <strain evidence="5 6">RL17-338-BIC-A</strain>
    </source>
</reference>
<keyword evidence="2" id="KW-0238">DNA-binding</keyword>
<gene>
    <name evidence="5" type="ORF">PQQ63_38410</name>
</gene>
<keyword evidence="3" id="KW-0804">Transcription</keyword>
<name>A0ABW9E5F2_9BURK</name>
<dbReference type="EMBL" id="JAQQCF010000084">
    <property type="protein sequence ID" value="MFM0642548.1"/>
    <property type="molecule type" value="Genomic_DNA"/>
</dbReference>